<keyword evidence="1" id="KW-0175">Coiled coil</keyword>
<dbReference type="AlphaFoldDB" id="A0A8S1RJD9"/>
<feature type="coiled-coil region" evidence="1">
    <location>
        <begin position="279"/>
        <end position="306"/>
    </location>
</feature>
<accession>A0A8S1RJD9</accession>
<comment type="caution">
    <text evidence="2">The sequence shown here is derived from an EMBL/GenBank/DDBJ whole genome shotgun (WGS) entry which is preliminary data.</text>
</comment>
<reference evidence="2" key="1">
    <citation type="submission" date="2021-01" db="EMBL/GenBank/DDBJ databases">
        <authorList>
            <consortium name="Genoscope - CEA"/>
            <person name="William W."/>
        </authorList>
    </citation>
    <scope>NUCLEOTIDE SEQUENCE</scope>
</reference>
<proteinExistence type="predicted"/>
<dbReference type="Proteomes" id="UP000692954">
    <property type="component" value="Unassembled WGS sequence"/>
</dbReference>
<sequence length="336" mass="40961">MITTIKTNNKKIERDLAHLLKAISSWDIHIENYRIAQSQHHHFDIHLAFSLIDQLKRGYITKKKFHQFLLEGQVHCSLKEWEYIHDFCFLEEDIQFEEFKNFILPQGMENHQNSNIQKQTNLLMIQWNQEFLLRFFERIISSIRELNQLKQELHQWVFSDIHEIWKVISNKYPTKKIGYLSKDQIKDLIEQYGYHFSEQEFQALLKILKCKIKQDYLTQEQLYKLIFPPIFVVSSSYLQEKQDPLDKKAELTYAHQKYRKVFDLVREERPKLLFESKYLENLKEHYKQNKQENQIYEQNLRSQTLQYNKYFSSGFSQIQESLYKYDTVFNQYGSRI</sequence>
<evidence type="ECO:0000313" key="2">
    <source>
        <dbReference type="EMBL" id="CAD8127412.1"/>
    </source>
</evidence>
<evidence type="ECO:0008006" key="4">
    <source>
        <dbReference type="Google" id="ProtNLM"/>
    </source>
</evidence>
<dbReference type="EMBL" id="CAJJDN010000176">
    <property type="protein sequence ID" value="CAD8127412.1"/>
    <property type="molecule type" value="Genomic_DNA"/>
</dbReference>
<evidence type="ECO:0000313" key="3">
    <source>
        <dbReference type="Proteomes" id="UP000692954"/>
    </source>
</evidence>
<evidence type="ECO:0000256" key="1">
    <source>
        <dbReference type="SAM" id="Coils"/>
    </source>
</evidence>
<dbReference type="OrthoDB" id="298414at2759"/>
<gene>
    <name evidence="2" type="ORF">PSON_ATCC_30995.1.T1760061</name>
</gene>
<organism evidence="2 3">
    <name type="scientific">Paramecium sonneborni</name>
    <dbReference type="NCBI Taxonomy" id="65129"/>
    <lineage>
        <taxon>Eukaryota</taxon>
        <taxon>Sar</taxon>
        <taxon>Alveolata</taxon>
        <taxon>Ciliophora</taxon>
        <taxon>Intramacronucleata</taxon>
        <taxon>Oligohymenophorea</taxon>
        <taxon>Peniculida</taxon>
        <taxon>Parameciidae</taxon>
        <taxon>Paramecium</taxon>
    </lineage>
</organism>
<protein>
    <recommendedName>
        <fullName evidence="4">EF-hand domain-containing protein</fullName>
    </recommendedName>
</protein>
<keyword evidence="3" id="KW-1185">Reference proteome</keyword>
<name>A0A8S1RJD9_9CILI</name>